<gene>
    <name evidence="1" type="ORF">RGR602_CH03386</name>
</gene>
<name>A0A0B4X3J3_9HYPH</name>
<dbReference type="Proteomes" id="UP000031368">
    <property type="component" value="Chromosome"/>
</dbReference>
<reference evidence="1 2" key="1">
    <citation type="submission" date="2013-11" db="EMBL/GenBank/DDBJ databases">
        <title>Complete genome sequence of Rhizobium gallicum bv. gallicum R602.</title>
        <authorList>
            <person name="Bustos P."/>
            <person name="Santamaria R.I."/>
            <person name="Lozano L."/>
            <person name="Acosta J.L."/>
            <person name="Ormeno-Orrillo E."/>
            <person name="Rogel M.A."/>
            <person name="Romero D."/>
            <person name="Cevallos M.A."/>
            <person name="Martinez-Romero E."/>
            <person name="Gonzalez V."/>
        </authorList>
    </citation>
    <scope>NUCLEOTIDE SEQUENCE [LARGE SCALE GENOMIC DNA]</scope>
    <source>
        <strain evidence="1 2">R602</strain>
    </source>
</reference>
<dbReference type="HOGENOM" id="CLU_2525207_0_0_5"/>
<dbReference type="AlphaFoldDB" id="A0A0B4X3J3"/>
<evidence type="ECO:0000313" key="1">
    <source>
        <dbReference type="EMBL" id="AJD42694.1"/>
    </source>
</evidence>
<proteinExistence type="predicted"/>
<evidence type="ECO:0000313" key="2">
    <source>
        <dbReference type="Proteomes" id="UP000031368"/>
    </source>
</evidence>
<protein>
    <submittedName>
        <fullName evidence="1">Uncharacterized protein</fullName>
    </submittedName>
</protein>
<organism evidence="1 2">
    <name type="scientific">Rhizobium gallicum bv. gallicum R602sp</name>
    <dbReference type="NCBI Taxonomy" id="1041138"/>
    <lineage>
        <taxon>Bacteria</taxon>
        <taxon>Pseudomonadati</taxon>
        <taxon>Pseudomonadota</taxon>
        <taxon>Alphaproteobacteria</taxon>
        <taxon>Hyphomicrobiales</taxon>
        <taxon>Rhizobiaceae</taxon>
        <taxon>Rhizobium/Agrobacterium group</taxon>
        <taxon>Rhizobium</taxon>
    </lineage>
</organism>
<keyword evidence="2" id="KW-1185">Reference proteome</keyword>
<sequence>MMDIPPEFPFKSGEITRRIEDGGNYLEFKWAPATPLSAAEYSPYFFAGEIETLPASPRHLAGAMGIQRATIGPTANIDATGSAP</sequence>
<dbReference type="EMBL" id="CP006877">
    <property type="protein sequence ID" value="AJD42694.1"/>
    <property type="molecule type" value="Genomic_DNA"/>
</dbReference>
<accession>A0A0B4X3J3</accession>
<dbReference type="KEGG" id="rga:RGR602_CH03386"/>